<comment type="catalytic activity">
    <reaction evidence="2">
        <text>beta-D-GlcNAc-(1-&gt;4)-Mur2Ac(oyl-L-Ala-gamma-D-O-P-Glu-L-Lys-D-Ala-D-Ala)-di-trans,octa-cis-undecaprenyl diphosphate + NH4(+) = beta-D-GlcNAc-(1-&gt;4)-Mur2Ac(oyl-L-Ala-D-isoglutaminyl-L-Lys-D-Ala-D-Ala)-di-trans,octa-cis-undecaprenyl diphosphate + phosphate + H(+)</text>
        <dbReference type="Rhea" id="RHEA:57932"/>
        <dbReference type="ChEBI" id="CHEBI:15378"/>
        <dbReference type="ChEBI" id="CHEBI:28938"/>
        <dbReference type="ChEBI" id="CHEBI:43474"/>
        <dbReference type="ChEBI" id="CHEBI:62233"/>
        <dbReference type="ChEBI" id="CHEBI:143132"/>
    </reaction>
</comment>
<dbReference type="GO" id="GO:0071555">
    <property type="term" value="P:cell wall organization"/>
    <property type="evidence" value="ECO:0007669"/>
    <property type="project" value="UniProtKB-KW"/>
</dbReference>
<dbReference type="PANTHER" id="PTHR23135">
    <property type="entry name" value="MUR LIGASE FAMILY MEMBER"/>
    <property type="match status" value="1"/>
</dbReference>
<dbReference type="EC" id="6.3.5.13" evidence="2"/>
<dbReference type="GO" id="GO:0140282">
    <property type="term" value="F:carbon-nitrogen ligase activity on lipid II"/>
    <property type="evidence" value="ECO:0007669"/>
    <property type="project" value="UniProtKB-UniRule"/>
</dbReference>
<keyword evidence="2" id="KW-0067">ATP-binding</keyword>
<dbReference type="Proteomes" id="UP000257076">
    <property type="component" value="Unassembled WGS sequence"/>
</dbReference>
<keyword evidence="2" id="KW-0547">Nucleotide-binding</keyword>
<feature type="binding site" evidence="2">
    <location>
        <position position="224"/>
    </location>
    <ligand>
        <name>Zn(2+)</name>
        <dbReference type="ChEBI" id="CHEBI:29105"/>
    </ligand>
</feature>
<keyword evidence="2 5" id="KW-0436">Ligase</keyword>
<evidence type="ECO:0000256" key="1">
    <source>
        <dbReference type="ARBA" id="ARBA00004752"/>
    </source>
</evidence>
<keyword evidence="2" id="KW-0133">Cell shape</keyword>
<feature type="binding site" evidence="2">
    <location>
        <position position="227"/>
    </location>
    <ligand>
        <name>Zn(2+)</name>
        <dbReference type="ChEBI" id="CHEBI:29105"/>
    </ligand>
</feature>
<gene>
    <name evidence="2" type="primary">murT</name>
    <name evidence="5" type="ORF">DFR63_1487</name>
</gene>
<dbReference type="PANTHER" id="PTHR23135:SF7">
    <property type="entry name" value="LIPID II ISOGLUTAMINYL SYNTHASE (GLUTAMINE-HYDROLYZING) SUBUNIT MURT"/>
    <property type="match status" value="1"/>
</dbReference>
<comment type="caution">
    <text evidence="5">The sequence shown here is derived from an EMBL/GenBank/DDBJ whole genome shotgun (WGS) entry which is preliminary data.</text>
</comment>
<dbReference type="UniPathway" id="UPA00219"/>
<dbReference type="RefSeq" id="WP_115885282.1">
    <property type="nucleotide sequence ID" value="NZ_CBCSHX010000003.1"/>
</dbReference>
<dbReference type="Gene3D" id="3.40.1190.10">
    <property type="entry name" value="Mur-like, catalytic domain"/>
    <property type="match status" value="1"/>
</dbReference>
<evidence type="ECO:0000313" key="6">
    <source>
        <dbReference type="Proteomes" id="UP000257076"/>
    </source>
</evidence>
<comment type="catalytic activity">
    <reaction evidence="2">
        <text>beta-D-GlcNAc-(1-&gt;4)-Mur2Ac(oyl-L-Ala-gamma-D-Glu-L-Lys-D-Ala-D-Ala)-di-trans,octa-cis-undecaprenyl diphosphate + L-glutamine + ATP + H2O = beta-D-GlcNAc-(1-&gt;4)-Mur2Ac(oyl-L-Ala-D-isoglutaminyl-L-Lys-D-Ala-D-Ala)-di-trans,octa-cis-undecaprenyl diphosphate + L-glutamate + ADP + phosphate + H(+)</text>
        <dbReference type="Rhea" id="RHEA:57928"/>
        <dbReference type="ChEBI" id="CHEBI:15377"/>
        <dbReference type="ChEBI" id="CHEBI:15378"/>
        <dbReference type="ChEBI" id="CHEBI:29985"/>
        <dbReference type="ChEBI" id="CHEBI:30616"/>
        <dbReference type="ChEBI" id="CHEBI:43474"/>
        <dbReference type="ChEBI" id="CHEBI:58359"/>
        <dbReference type="ChEBI" id="CHEBI:60033"/>
        <dbReference type="ChEBI" id="CHEBI:62233"/>
        <dbReference type="ChEBI" id="CHEBI:456216"/>
        <dbReference type="EC" id="6.3.5.13"/>
    </reaction>
</comment>
<feature type="binding site" evidence="2">
    <location>
        <position position="205"/>
    </location>
    <ligand>
        <name>Zn(2+)</name>
        <dbReference type="ChEBI" id="CHEBI:29105"/>
    </ligand>
</feature>
<feature type="binding site" evidence="2">
    <location>
        <position position="202"/>
    </location>
    <ligand>
        <name>Zn(2+)</name>
        <dbReference type="ChEBI" id="CHEBI:29105"/>
    </ligand>
</feature>
<evidence type="ECO:0000259" key="4">
    <source>
        <dbReference type="Pfam" id="PF08353"/>
    </source>
</evidence>
<dbReference type="GO" id="GO:0009252">
    <property type="term" value="P:peptidoglycan biosynthetic process"/>
    <property type="evidence" value="ECO:0007669"/>
    <property type="project" value="UniProtKB-UniRule"/>
</dbReference>
<dbReference type="InterPro" id="IPR013564">
    <property type="entry name" value="MurT_C"/>
</dbReference>
<reference evidence="5 6" key="1">
    <citation type="submission" date="2018-08" db="EMBL/GenBank/DDBJ databases">
        <title>Genomic Encyclopedia of Type Strains, Phase IV (KMG-IV): sequencing the most valuable type-strain genomes for metagenomic binning, comparative biology and taxonomic classification.</title>
        <authorList>
            <person name="Goeker M."/>
        </authorList>
    </citation>
    <scope>NUCLEOTIDE SEQUENCE [LARGE SCALE GENOMIC DNA]</scope>
    <source>
        <strain evidence="5 6">DSM 17274</strain>
    </source>
</reference>
<dbReference type="GO" id="GO:0005524">
    <property type="term" value="F:ATP binding"/>
    <property type="evidence" value="ECO:0007669"/>
    <property type="project" value="UniProtKB-UniRule"/>
</dbReference>
<evidence type="ECO:0000313" key="5">
    <source>
        <dbReference type="EMBL" id="REG24389.1"/>
    </source>
</evidence>
<evidence type="ECO:0000259" key="3">
    <source>
        <dbReference type="Pfam" id="PF08245"/>
    </source>
</evidence>
<proteinExistence type="inferred from homology"/>
<dbReference type="OrthoDB" id="9803907at2"/>
<keyword evidence="6" id="KW-1185">Reference proteome</keyword>
<comment type="similarity">
    <text evidence="2">Belongs to the MurCDEF family. MurT subfamily.</text>
</comment>
<organism evidence="5 6">
    <name type="scientific">Jeotgalicoccus halotolerans</name>
    <dbReference type="NCBI Taxonomy" id="157227"/>
    <lineage>
        <taxon>Bacteria</taxon>
        <taxon>Bacillati</taxon>
        <taxon>Bacillota</taxon>
        <taxon>Bacilli</taxon>
        <taxon>Bacillales</taxon>
        <taxon>Staphylococcaceae</taxon>
        <taxon>Jeotgalicoccus</taxon>
    </lineage>
</organism>
<dbReference type="GO" id="GO:0016881">
    <property type="term" value="F:acid-amino acid ligase activity"/>
    <property type="evidence" value="ECO:0007669"/>
    <property type="project" value="InterPro"/>
</dbReference>
<dbReference type="GO" id="GO:0008270">
    <property type="term" value="F:zinc ion binding"/>
    <property type="evidence" value="ECO:0007669"/>
    <property type="project" value="UniProtKB-UniRule"/>
</dbReference>
<dbReference type="Pfam" id="PF08353">
    <property type="entry name" value="MurT_C"/>
    <property type="match status" value="1"/>
</dbReference>
<comment type="subunit">
    <text evidence="2">Forms a heterodimer with GatD.</text>
</comment>
<dbReference type="EMBL" id="QUMW01000011">
    <property type="protein sequence ID" value="REG24389.1"/>
    <property type="molecule type" value="Genomic_DNA"/>
</dbReference>
<dbReference type="Pfam" id="PF08245">
    <property type="entry name" value="Mur_ligase_M"/>
    <property type="match status" value="1"/>
</dbReference>
<comment type="catalytic activity">
    <reaction evidence="2">
        <text>beta-D-GlcNAc-(1-&gt;4)-Mur2Ac(oyl-L-Ala-gamma-D-Glu-L-Lys-D-Ala-D-Ala)-di-trans,octa-cis-undecaprenyl diphosphate + ATP = beta-D-GlcNAc-(1-&gt;4)-Mur2Ac(oyl-L-Ala-gamma-D-O-P-Glu-L-Lys-D-Ala-D-Ala)-di-trans,octa-cis-undecaprenyl diphosphate + ADP</text>
        <dbReference type="Rhea" id="RHEA:59488"/>
        <dbReference type="ChEBI" id="CHEBI:30616"/>
        <dbReference type="ChEBI" id="CHEBI:60033"/>
        <dbReference type="ChEBI" id="CHEBI:143132"/>
        <dbReference type="ChEBI" id="CHEBI:456216"/>
    </reaction>
</comment>
<dbReference type="InterPro" id="IPR043703">
    <property type="entry name" value="Lipid_II_synth_MurT"/>
</dbReference>
<name>A0A3E0AXF1_9STAP</name>
<dbReference type="SUPFAM" id="SSF53623">
    <property type="entry name" value="MurD-like peptide ligases, catalytic domain"/>
    <property type="match status" value="1"/>
</dbReference>
<dbReference type="InterPro" id="IPR036565">
    <property type="entry name" value="Mur-like_cat_sf"/>
</dbReference>
<keyword evidence="2" id="KW-0479">Metal-binding</keyword>
<comment type="pathway">
    <text evidence="1 2">Cell wall biogenesis; peptidoglycan biosynthesis.</text>
</comment>
<dbReference type="InterPro" id="IPR013221">
    <property type="entry name" value="Mur_ligase_cen"/>
</dbReference>
<evidence type="ECO:0000256" key="2">
    <source>
        <dbReference type="HAMAP-Rule" id="MF_02214"/>
    </source>
</evidence>
<protein>
    <recommendedName>
        <fullName evidence="2">Lipid II isoglutaminyl synthase (glutamine-hydrolyzing) subunit MurT</fullName>
        <ecNumber evidence="2">6.3.5.13</ecNumber>
    </recommendedName>
</protein>
<dbReference type="GO" id="GO:0008360">
    <property type="term" value="P:regulation of cell shape"/>
    <property type="evidence" value="ECO:0007669"/>
    <property type="project" value="UniProtKB-KW"/>
</dbReference>
<keyword evidence="2" id="KW-0961">Cell wall biogenesis/degradation</keyword>
<accession>A0A3E0AXF1</accession>
<sequence length="440" mass="48589">MSLKSTIAKNAGKITRYLLTKFTNGGSSLPGKIALSIDKNLLRNLAKNYDVIVITGTNGKTLTTTLTTNVLSKKYKNVITNRTGSNMKQGIVGAFLNAPRSTKGAIAVLEVDEGSLKNVVSELQPKLFVHTNIFSDQLDRYGTTEKIYDLLADAAREVPEAAIIANGDLPLFNSQTLPNAQKFFGFDTDIESGDKTKEDAQCPKCSHTLEYHHYTYANLGDYYCPSCGFKRPELDYKVTSVQELNVTHSTFQLDNDTYTLHNAGIYNIYNALAAYSAGRFFDVSPPDIKDAFLTNERVFGRQEVIIAYDKKIILNVVKNPVGLNQVLNLVKLEKEPFTLVALLNNRPADGVDLKWLEDTNFESLADLDIEKIITGGIAVDAMTDRLVTAGFERENIDAAGSLESVIKSIENAPTTQIHMLATYTAMLEIRKALIEKGHIK</sequence>
<keyword evidence="2" id="KW-0573">Peptidoglycan synthesis</keyword>
<feature type="domain" description="Lipid II isoglutaminyl synthase (glutamine-hydrolyzing) subunit MurT C-terminal" evidence="4">
    <location>
        <begin position="317"/>
        <end position="426"/>
    </location>
</feature>
<feature type="active site" evidence="2">
    <location>
        <position position="352"/>
    </location>
</feature>
<dbReference type="HAMAP" id="MF_02214">
    <property type="entry name" value="Lipid_II_synth_MurT"/>
    <property type="match status" value="1"/>
</dbReference>
<comment type="function">
    <text evidence="2">The lipid II isoglutaminyl synthase complex catalyzes the formation of alpha-D-isoglutamine in the cell wall lipid II stem peptide. The MurT subunit catalyzes the ATP-dependent amidation of D-glutamate residue of lipid II, converting it to an isoglutamine residue.</text>
</comment>
<feature type="domain" description="Mur ligase central" evidence="3">
    <location>
        <begin position="54"/>
        <end position="276"/>
    </location>
</feature>
<dbReference type="AlphaFoldDB" id="A0A3E0AXF1"/>
<keyword evidence="2" id="KW-0862">Zinc</keyword>